<feature type="compositionally biased region" description="Polar residues" evidence="1">
    <location>
        <begin position="556"/>
        <end position="575"/>
    </location>
</feature>
<feature type="compositionally biased region" description="Acidic residues" evidence="1">
    <location>
        <begin position="839"/>
        <end position="849"/>
    </location>
</feature>
<feature type="compositionally biased region" description="Basic and acidic residues" evidence="1">
    <location>
        <begin position="749"/>
        <end position="761"/>
    </location>
</feature>
<evidence type="ECO:0000313" key="3">
    <source>
        <dbReference type="Proteomes" id="UP001642520"/>
    </source>
</evidence>
<dbReference type="Proteomes" id="UP001642520">
    <property type="component" value="Unassembled WGS sequence"/>
</dbReference>
<feature type="region of interest" description="Disordered" evidence="1">
    <location>
        <begin position="271"/>
        <end position="322"/>
    </location>
</feature>
<organism evidence="2 3">
    <name type="scientific">Xylocopa violacea</name>
    <name type="common">Violet carpenter bee</name>
    <name type="synonym">Apis violacea</name>
    <dbReference type="NCBI Taxonomy" id="135666"/>
    <lineage>
        <taxon>Eukaryota</taxon>
        <taxon>Metazoa</taxon>
        <taxon>Ecdysozoa</taxon>
        <taxon>Arthropoda</taxon>
        <taxon>Hexapoda</taxon>
        <taxon>Insecta</taxon>
        <taxon>Pterygota</taxon>
        <taxon>Neoptera</taxon>
        <taxon>Endopterygota</taxon>
        <taxon>Hymenoptera</taxon>
        <taxon>Apocrita</taxon>
        <taxon>Aculeata</taxon>
        <taxon>Apoidea</taxon>
        <taxon>Anthophila</taxon>
        <taxon>Apidae</taxon>
        <taxon>Xylocopa</taxon>
        <taxon>Xylocopa</taxon>
    </lineage>
</organism>
<feature type="region of interest" description="Disordered" evidence="1">
    <location>
        <begin position="483"/>
        <end position="783"/>
    </location>
</feature>
<feature type="compositionally biased region" description="Low complexity" evidence="1">
    <location>
        <begin position="501"/>
        <end position="513"/>
    </location>
</feature>
<feature type="region of interest" description="Disordered" evidence="1">
    <location>
        <begin position="121"/>
        <end position="161"/>
    </location>
</feature>
<feature type="region of interest" description="Disordered" evidence="1">
    <location>
        <begin position="27"/>
        <end position="99"/>
    </location>
</feature>
<proteinExistence type="predicted"/>
<feature type="compositionally biased region" description="Basic and acidic residues" evidence="1">
    <location>
        <begin position="918"/>
        <end position="930"/>
    </location>
</feature>
<name>A0ABP1NF80_XYLVO</name>
<evidence type="ECO:0000313" key="2">
    <source>
        <dbReference type="EMBL" id="CAL7938723.1"/>
    </source>
</evidence>
<feature type="region of interest" description="Disordered" evidence="1">
    <location>
        <begin position="402"/>
        <end position="468"/>
    </location>
</feature>
<feature type="compositionally biased region" description="Polar residues" evidence="1">
    <location>
        <begin position="603"/>
        <end position="617"/>
    </location>
</feature>
<accession>A0ABP1NF80</accession>
<evidence type="ECO:0000256" key="1">
    <source>
        <dbReference type="SAM" id="MobiDB-lite"/>
    </source>
</evidence>
<reference evidence="2 3" key="1">
    <citation type="submission" date="2024-08" db="EMBL/GenBank/DDBJ databases">
        <authorList>
            <person name="Will J Nash"/>
            <person name="Angela Man"/>
            <person name="Seanna McTaggart"/>
            <person name="Kendall Baker"/>
            <person name="Tom Barker"/>
            <person name="Leah Catchpole"/>
            <person name="Alex Durrant"/>
            <person name="Karim Gharbi"/>
            <person name="Naomi Irish"/>
            <person name="Gemy Kaithakottil"/>
            <person name="Debby Ku"/>
            <person name="Aaliyah Providence"/>
            <person name="Felix Shaw"/>
            <person name="David Swarbreck"/>
            <person name="Chris Watkins"/>
            <person name="Ann M. McCartney"/>
            <person name="Giulio Formenti"/>
            <person name="Alice Mouton"/>
            <person name="Noel Vella"/>
            <person name="Bjorn M von Reumont"/>
            <person name="Adriana Vella"/>
            <person name="Wilfried Haerty"/>
        </authorList>
    </citation>
    <scope>NUCLEOTIDE SEQUENCE [LARGE SCALE GENOMIC DNA]</scope>
</reference>
<keyword evidence="3" id="KW-1185">Reference proteome</keyword>
<feature type="compositionally biased region" description="Basic residues" evidence="1">
    <location>
        <begin position="410"/>
        <end position="423"/>
    </location>
</feature>
<feature type="compositionally biased region" description="Polar residues" evidence="1">
    <location>
        <begin position="445"/>
        <end position="465"/>
    </location>
</feature>
<feature type="region of interest" description="Disordered" evidence="1">
    <location>
        <begin position="1084"/>
        <end position="1129"/>
    </location>
</feature>
<feature type="compositionally biased region" description="Low complexity" evidence="1">
    <location>
        <begin position="126"/>
        <end position="145"/>
    </location>
</feature>
<comment type="caution">
    <text evidence="2">The sequence shown here is derived from an EMBL/GenBank/DDBJ whole genome shotgun (WGS) entry which is preliminary data.</text>
</comment>
<feature type="compositionally biased region" description="Acidic residues" evidence="1">
    <location>
        <begin position="429"/>
        <end position="439"/>
    </location>
</feature>
<gene>
    <name evidence="2" type="ORF">XYLVIOL_LOCUS3451</name>
</gene>
<feature type="compositionally biased region" description="Polar residues" evidence="1">
    <location>
        <begin position="49"/>
        <end position="58"/>
    </location>
</feature>
<protein>
    <recommendedName>
        <fullName evidence="4">Serine-rich adhesin for platelets</fullName>
    </recommendedName>
</protein>
<feature type="compositionally biased region" description="Low complexity" evidence="1">
    <location>
        <begin position="964"/>
        <end position="974"/>
    </location>
</feature>
<feature type="compositionally biased region" description="Low complexity" evidence="1">
    <location>
        <begin position="689"/>
        <end position="705"/>
    </location>
</feature>
<feature type="compositionally biased region" description="Polar residues" evidence="1">
    <location>
        <begin position="523"/>
        <end position="547"/>
    </location>
</feature>
<feature type="compositionally biased region" description="Polar residues" evidence="1">
    <location>
        <begin position="483"/>
        <end position="500"/>
    </location>
</feature>
<feature type="compositionally biased region" description="Acidic residues" evidence="1">
    <location>
        <begin position="312"/>
        <end position="322"/>
    </location>
</feature>
<feature type="compositionally biased region" description="Polar residues" evidence="1">
    <location>
        <begin position="1204"/>
        <end position="1214"/>
    </location>
</feature>
<feature type="compositionally biased region" description="Polar residues" evidence="1">
    <location>
        <begin position="637"/>
        <end position="646"/>
    </location>
</feature>
<feature type="compositionally biased region" description="Basic and acidic residues" evidence="1">
    <location>
        <begin position="1095"/>
        <end position="1114"/>
    </location>
</feature>
<feature type="compositionally biased region" description="Polar residues" evidence="1">
    <location>
        <begin position="670"/>
        <end position="680"/>
    </location>
</feature>
<evidence type="ECO:0008006" key="4">
    <source>
        <dbReference type="Google" id="ProtNLM"/>
    </source>
</evidence>
<feature type="compositionally biased region" description="Polar residues" evidence="1">
    <location>
        <begin position="271"/>
        <end position="290"/>
    </location>
</feature>
<dbReference type="EMBL" id="CAXAJV020001289">
    <property type="protein sequence ID" value="CAL7938723.1"/>
    <property type="molecule type" value="Genomic_DNA"/>
</dbReference>
<feature type="region of interest" description="Disordered" evidence="1">
    <location>
        <begin position="1198"/>
        <end position="1227"/>
    </location>
</feature>
<feature type="region of interest" description="Disordered" evidence="1">
    <location>
        <begin position="889"/>
        <end position="930"/>
    </location>
</feature>
<sequence length="1286" mass="141529">MQWRRQRRVTHVIGSSNHVLLLARYQDAPPGEEDEEEGLRNGYVEGQDNDSGTHSFSRNVRGGYKPRRTGSNDGGGTRHKDESSGSPSKPKFIFNEDEYTRITTPRQDMLFKKGYLSRKKPWTGNANTSATSSTTESQSASHSTAGRGIDGSETTEDQQLLDRDCGTTEYSPMMNSGAQLNYETFYNQVGSFYFSECPAMFVVGPAPMHPAHVAPSVLAAVPCGPVPLRPIEWINPIVPKLPDQSYCMMNYEANQESAVVMEEEENIISPFENSNGTCNESGTGSASCNGSVAGETEEQPVEVNDMNKEQQVEEQAEEQLEEQYGDEQLVDAQYEVQPMENGMNGGPYYEPMMMQQPVHMSHVISAVATPYMYPGQYMFGPSFINVNGVTIQSGPMIRTTDVTAMSPACAKRRKKKKKRKQRRLATGNTEDEEEGEYSSEYDTGLPSSRLSWTACPTSTTTSQRPLNPECQEFQLRQTVEQDTSLPVAQTSANNTPTSNKSSTMNQSSTVSSVDNEASEACNGVSSDETKNGNGELSENANSEQQAASTSTSTSTEGDQSKSLDASTNSDDQANRLTGRPRDDETEAPSTNEAAQDAVETEKLPSTTKSANSDSPSANEFCERPSNEMNGEALVNGQRESSTSNVESATKTSTSRPPSPPACNDDRTRSRSATPKSAETTITREDQSHESSLPSSKSSSSSSTCLSKRKYSAKGAKFVREPTPGPDLTDNSATEVENESKLNDLSQSLKDVDLSNDSKPESTLEPCEDEATQNDQSSMFAPEPTVCNHLSKEDAIEALNEDSGFESQTRLSDYPITQAVTEWLRREKSPDLFKTAISMDCEEDEDEMDEEPPKNLQGNPMPALSVNSSADNAELSRAASCGEFARASNNKCGQEQQQQQQQPESNGGNVLRKKKDAKRRSEERRRVARHVADVTLDHDVVSSSDSCGQQEDMVNVARRKNSARQQQQQQQQQQQDIVGDICEFTDTDSVAGMRVALSSRMDSKRVNARRTKRQGRTHARDPAVNIDTKIRRIEDVDDENDEGIVEDTMNVKTFEKGEIVVSEDGKLLTTTVYDPGLRNRHDAAATVTKAATTNKSEPDKQSIERKVEKEKRSSSDEEAESGSAIGSLDSIEEPDVLECWEAEIIEPVITPKRMLQSEGILCDGEATEDDVMEVDQVNMEYVQKYYRLARESATSIEEISLKADPSTSSKSVPNKSEQREEIPAEVEQAGDKSNIPIDEAFEVYESCYNGSSPFLAFDSKVFKSRTLYGQDGETPQVPCKAVCCRIQ</sequence>
<feature type="region of interest" description="Disordered" evidence="1">
    <location>
        <begin position="837"/>
        <end position="876"/>
    </location>
</feature>
<feature type="region of interest" description="Disordered" evidence="1">
    <location>
        <begin position="955"/>
        <end position="975"/>
    </location>
</feature>